<evidence type="ECO:0000313" key="1">
    <source>
        <dbReference type="EMBL" id="AEG02699.1"/>
    </source>
</evidence>
<dbReference type="STRING" id="857087.Metme_4351"/>
<reference evidence="2" key="3">
    <citation type="submission" date="2011-05" db="EMBL/GenBank/DDBJ databases">
        <title>Complete sequence of Methylomonas methanica MC09.</title>
        <authorList>
            <consortium name="US DOE Joint Genome Institute"/>
            <person name="Lucas S."/>
            <person name="Han J."/>
            <person name="Lapidus A."/>
            <person name="Cheng J.-F."/>
            <person name="Goodwin L."/>
            <person name="Pitluck S."/>
            <person name="Peters L."/>
            <person name="Mikhailova N."/>
            <person name="Teshima H."/>
            <person name="Han C."/>
            <person name="Tapia R."/>
            <person name="Land M."/>
            <person name="Hauser L."/>
            <person name="Kyrpides N."/>
            <person name="Ivanova N."/>
            <person name="Pagani I."/>
            <person name="Stein L."/>
            <person name="Woyke T."/>
        </authorList>
    </citation>
    <scope>NUCLEOTIDE SEQUENCE [LARGE SCALE GENOMIC DNA]</scope>
    <source>
        <strain evidence="2">MC09</strain>
    </source>
</reference>
<gene>
    <name evidence="1" type="ordered locus">Metme_4351</name>
</gene>
<dbReference type="HOGENOM" id="CLU_2974273_0_0_6"/>
<dbReference type="EMBL" id="CP002738">
    <property type="protein sequence ID" value="AEG02699.1"/>
    <property type="molecule type" value="Genomic_DNA"/>
</dbReference>
<evidence type="ECO:0000313" key="2">
    <source>
        <dbReference type="Proteomes" id="UP000008888"/>
    </source>
</evidence>
<dbReference type="AlphaFoldDB" id="G0A3S7"/>
<keyword evidence="2" id="KW-1185">Reference proteome</keyword>
<organism evidence="1 2">
    <name type="scientific">Methylomonas methanica (strain DSM 25384 / MC09)</name>
    <dbReference type="NCBI Taxonomy" id="857087"/>
    <lineage>
        <taxon>Bacteria</taxon>
        <taxon>Pseudomonadati</taxon>
        <taxon>Pseudomonadota</taxon>
        <taxon>Gammaproteobacteria</taxon>
        <taxon>Methylococcales</taxon>
        <taxon>Methylococcaceae</taxon>
        <taxon>Methylomonas</taxon>
    </lineage>
</organism>
<reference evidence="1 2" key="1">
    <citation type="journal article" date="2011" name="J. Bacteriol.">
        <title>Complete Genome Sequence of the Aerobic Marine Methanotroph Methylomonas methanica MC09.</title>
        <authorList>
            <person name="Boden R."/>
            <person name="Cunliffe M."/>
            <person name="Scanlan J."/>
            <person name="Moussard H."/>
            <person name="Kits K.D."/>
            <person name="Klotz M.G."/>
            <person name="Jetten M.S."/>
            <person name="Vuilleumier S."/>
            <person name="Han J."/>
            <person name="Peters L."/>
            <person name="Mikhailova N."/>
            <person name="Teshima H."/>
            <person name="Tapia R."/>
            <person name="Kyrpides N."/>
            <person name="Ivanova N."/>
            <person name="Pagani I."/>
            <person name="Cheng J.F."/>
            <person name="Goodwin L."/>
            <person name="Han C."/>
            <person name="Hauser L."/>
            <person name="Land M.L."/>
            <person name="Lapidus A."/>
            <person name="Lucas S."/>
            <person name="Pitluck S."/>
            <person name="Woyke T."/>
            <person name="Stein L."/>
            <person name="Murrell J.C."/>
        </authorList>
    </citation>
    <scope>NUCLEOTIDE SEQUENCE [LARGE SCALE GENOMIC DNA]</scope>
    <source>
        <strain evidence="1 2">MC09</strain>
    </source>
</reference>
<dbReference type="KEGG" id="mmt:Metme_4351"/>
<reference key="2">
    <citation type="submission" date="2011-05" db="EMBL/GenBank/DDBJ databases">
        <title>Complete genome sequence of the aerobic marine methanotroph Methylomonas methanica MC09.</title>
        <authorList>
            <person name="Boden R."/>
            <person name="Cunliffe M."/>
            <person name="Scanlan J."/>
            <person name="Moussard H."/>
            <person name="Kits K.D."/>
            <person name="Klotz M."/>
            <person name="Jetten M."/>
            <person name="Vuilleumier S."/>
            <person name="Han J."/>
            <person name="Peters L."/>
            <person name="Mikhailova N."/>
            <person name="Teshima H."/>
            <person name="Tapia R."/>
            <person name="Kyrpides N."/>
            <person name="Ivanova N."/>
            <person name="Pagani I."/>
            <person name="Cheng J.-F."/>
            <person name="Goodwin L."/>
            <person name="Han C."/>
            <person name="Hauser L."/>
            <person name="Land M."/>
            <person name="Lapidus A."/>
            <person name="Lucas S."/>
            <person name="Pitluck S."/>
            <person name="Woyke T."/>
            <person name="Stein L.Y."/>
            <person name="Murrell C."/>
        </authorList>
    </citation>
    <scope>NUCLEOTIDE SEQUENCE</scope>
    <source>
        <strain>MC09</strain>
    </source>
</reference>
<dbReference type="Proteomes" id="UP000008888">
    <property type="component" value="Chromosome"/>
</dbReference>
<evidence type="ECO:0008006" key="3">
    <source>
        <dbReference type="Google" id="ProtNLM"/>
    </source>
</evidence>
<accession>G0A3S7</accession>
<name>G0A3S7_METMM</name>
<proteinExistence type="predicted"/>
<protein>
    <recommendedName>
        <fullName evidence="3">Transposase</fullName>
    </recommendedName>
</protein>
<dbReference type="RefSeq" id="WP_013820912.1">
    <property type="nucleotide sequence ID" value="NC_015572.1"/>
</dbReference>
<sequence length="58" mass="6937">MRPSTRFRIAIAVLQLRGHLLRMVDKTRSRIANRLVWLAIDAVTILHNRIRWIWAMET</sequence>